<dbReference type="InterPro" id="IPR032179">
    <property type="entry name" value="Cry22Aa_Ig-like"/>
</dbReference>
<evidence type="ECO:0000256" key="1">
    <source>
        <dbReference type="ARBA" id="ARBA00004168"/>
    </source>
</evidence>
<organism evidence="10 11">
    <name type="scientific">Listeria booriae</name>
    <dbReference type="NCBI Taxonomy" id="1552123"/>
    <lineage>
        <taxon>Bacteria</taxon>
        <taxon>Bacillati</taxon>
        <taxon>Bacillota</taxon>
        <taxon>Bacilli</taxon>
        <taxon>Bacillales</taxon>
        <taxon>Listeriaceae</taxon>
        <taxon>Listeria</taxon>
    </lineage>
</organism>
<dbReference type="PANTHER" id="PTHR24273:SF32">
    <property type="entry name" value="HYALIN"/>
    <property type="match status" value="1"/>
</dbReference>
<dbReference type="AlphaFoldDB" id="A0A842FLZ2"/>
<dbReference type="InterPro" id="IPR002126">
    <property type="entry name" value="Cadherin-like_dom"/>
</dbReference>
<evidence type="ECO:0000313" key="10">
    <source>
        <dbReference type="EMBL" id="MBC2245519.1"/>
    </source>
</evidence>
<dbReference type="SUPFAM" id="SSF49899">
    <property type="entry name" value="Concanavalin A-like lectins/glucanases"/>
    <property type="match status" value="1"/>
</dbReference>
<dbReference type="PROSITE" id="PS50847">
    <property type="entry name" value="GRAM_POS_ANCHORING"/>
    <property type="match status" value="1"/>
</dbReference>
<accession>A0A842FLZ2</accession>
<evidence type="ECO:0000256" key="3">
    <source>
        <dbReference type="ARBA" id="ARBA00022525"/>
    </source>
</evidence>
<keyword evidence="6" id="KW-1133">Transmembrane helix</keyword>
<feature type="chain" id="PRO_5032778370" evidence="7">
    <location>
        <begin position="28"/>
        <end position="1188"/>
    </location>
</feature>
<keyword evidence="6" id="KW-0812">Transmembrane</keyword>
<feature type="signal peptide" evidence="7">
    <location>
        <begin position="1"/>
        <end position="27"/>
    </location>
</feature>
<feature type="domain" description="Cadherin" evidence="8">
    <location>
        <begin position="599"/>
        <end position="733"/>
    </location>
</feature>
<evidence type="ECO:0000256" key="2">
    <source>
        <dbReference type="ARBA" id="ARBA00022512"/>
    </source>
</evidence>
<evidence type="ECO:0000256" key="5">
    <source>
        <dbReference type="ARBA" id="ARBA00023088"/>
    </source>
</evidence>
<evidence type="ECO:0000256" key="6">
    <source>
        <dbReference type="SAM" id="Phobius"/>
    </source>
</evidence>
<dbReference type="PANTHER" id="PTHR24273">
    <property type="entry name" value="FI04643P-RELATED"/>
    <property type="match status" value="1"/>
</dbReference>
<dbReference type="GO" id="GO:0007156">
    <property type="term" value="P:homophilic cell adhesion via plasma membrane adhesion molecules"/>
    <property type="evidence" value="ECO:0007669"/>
    <property type="project" value="InterPro"/>
</dbReference>
<comment type="subcellular location">
    <subcellularLocation>
        <location evidence="1">Secreted</location>
        <location evidence="1">Cell wall</location>
        <topology evidence="1">Peptidoglycan-anchor</topology>
    </subcellularLocation>
</comment>
<name>A0A842FLZ2_9LIST</name>
<dbReference type="InterPro" id="IPR013783">
    <property type="entry name" value="Ig-like_fold"/>
</dbReference>
<dbReference type="Pfam" id="PF00746">
    <property type="entry name" value="Gram_pos_anchor"/>
    <property type="match status" value="1"/>
</dbReference>
<dbReference type="Pfam" id="PF18483">
    <property type="entry name" value="Lectin_L-type_dom"/>
    <property type="match status" value="1"/>
</dbReference>
<dbReference type="GO" id="GO:0016020">
    <property type="term" value="C:membrane"/>
    <property type="evidence" value="ECO:0007669"/>
    <property type="project" value="InterPro"/>
</dbReference>
<dbReference type="Pfam" id="PF16403">
    <property type="entry name" value="Bact_surface_Ig-like"/>
    <property type="match status" value="9"/>
</dbReference>
<protein>
    <submittedName>
        <fullName evidence="10">DUF5011 domain-containing protein</fullName>
    </submittedName>
</protein>
<keyword evidence="3" id="KW-0964">Secreted</keyword>
<keyword evidence="2" id="KW-0134">Cell wall</keyword>
<keyword evidence="4 7" id="KW-0732">Signal</keyword>
<dbReference type="EMBL" id="JAARYY010000012">
    <property type="protein sequence ID" value="MBC2245519.1"/>
    <property type="molecule type" value="Genomic_DNA"/>
</dbReference>
<dbReference type="Proteomes" id="UP000550367">
    <property type="component" value="Unassembled WGS sequence"/>
</dbReference>
<dbReference type="CDD" id="cd01951">
    <property type="entry name" value="lectin_L-type"/>
    <property type="match status" value="1"/>
</dbReference>
<evidence type="ECO:0000256" key="4">
    <source>
        <dbReference type="ARBA" id="ARBA00022729"/>
    </source>
</evidence>
<sequence length="1188" mass="125463">MNIKKIGIATTALLLCANLPMQTHAMAAESKQVYATKAESKLKSSQEEGQGSFSDVTDYFSVVPGKSSSIEKNMVTITPNRPSQAGGLWSDASNKVDLTKNFHLKADLFMGTDSNGADGMAFVMQNDPRGTTAIAGNGGAMGLYGDSYIKNALAVEIDTYINDGTEFAEKWDYNVTPKNEHIAITVPGVGPIIEHNALNVLPNGMYFEDSEFHEVSFDWNAATKTLSYNYRGYTGSYQVQSLQDTFGGSEVFFGFVGSTGQRSNLQQLKITELQINGISPELALEINDTKGNNNGKAEPSETVSVKNMISNATDDATAFKMEYGVDMDALFDADTVSNIVLTRNDGQTYTVTKEQLLNHQVELPFDSPTNTFTLTYDVQVKADASPKGTMMKVSGIGKVNGVKYTSENSIKLAIPGDSPVITASDKTLKKGGSFDPMTGVTASDTEDGDVTGNITVTANDVNVNQEGTYHVTYSVTDSDDNTTTKTITVTVSSNDAPVITAADKTVKKGASFDPVAGVTASDTEDGNVTDKVTVTANDVDTSAVGTYHVTYSVTDSDGNTTTKTITVTVTSNDAPVITASDKTLKKGGSFDPMAGVSASDTEDGNVTDKVTVTANDVDTSAVGTYHVTYSVTDSDGNTTTKTITVTVTSNDAPVIVASDQTIKKGKAFDVMAGVSASDLEDGDVTGGITVTANDVDTNTVGTYHVTYSVTDSDGNTTTKTITVTITSNDAPTFTTSDVYLKVGDKFNPYAGITASDTEDGDLTDRIDIESSDVDMTQAGTYAVEYSVTDSDNNTTKITRHVYVRTNDKPVIHASDQTFKAGASFDPLAGMSASDTEDGDITTNVTVTANDVDANHAGTYHVTYSVTDSDDNTTTKTITITVLTNEKPVITAADITQKAHRSVDPMAGVTASDLEDGDLTANIKIIANDINIDVPGEYHVTYSVLDSDGNETEKTITVTILSNEAPVIHGQDVTFKAGKAFDPMAGVTASDTEDGDITSAIEITANDVDPTVAGVYHVTYSVTDSDGNTTEATYTVTVLTNEKPVIHATDQTLAYGQAFDPMAGVTAEDLEDGDLTGSIKIISNDVNPLQAGIYHVTYSVTDADGNETQITITVLVGAQPVDPVIPADPETPMHVTPAPVQMADPIVSSVSAPDPVRELPKTGDTTTGNTILFGGLFAALGAFLLRRKK</sequence>
<reference evidence="10 11" key="1">
    <citation type="submission" date="2020-03" db="EMBL/GenBank/DDBJ databases">
        <title>Soil Listeria distribution.</title>
        <authorList>
            <person name="Liao J."/>
            <person name="Wiedmann M."/>
        </authorList>
    </citation>
    <scope>NUCLEOTIDE SEQUENCE [LARGE SCALE GENOMIC DNA]</scope>
    <source>
        <strain evidence="10 11">FSL L7-0153</strain>
    </source>
</reference>
<dbReference type="PROSITE" id="PS50268">
    <property type="entry name" value="CADHERIN_2"/>
    <property type="match status" value="2"/>
</dbReference>
<evidence type="ECO:0000259" key="8">
    <source>
        <dbReference type="PROSITE" id="PS50268"/>
    </source>
</evidence>
<dbReference type="InterPro" id="IPR013320">
    <property type="entry name" value="ConA-like_dom_sf"/>
</dbReference>
<dbReference type="NCBIfam" id="TIGR01167">
    <property type="entry name" value="LPXTG_anchor"/>
    <property type="match status" value="1"/>
</dbReference>
<dbReference type="GO" id="GO:0005509">
    <property type="term" value="F:calcium ion binding"/>
    <property type="evidence" value="ECO:0007669"/>
    <property type="project" value="InterPro"/>
</dbReference>
<dbReference type="InterPro" id="IPR056573">
    <property type="entry name" value="Lectin_L-type_dom"/>
</dbReference>
<dbReference type="Gene3D" id="2.60.40.10">
    <property type="entry name" value="Immunoglobulins"/>
    <property type="match status" value="9"/>
</dbReference>
<keyword evidence="5" id="KW-0572">Peptidoglycan-anchor</keyword>
<evidence type="ECO:0000259" key="9">
    <source>
        <dbReference type="PROSITE" id="PS50847"/>
    </source>
</evidence>
<dbReference type="Gene3D" id="2.60.120.200">
    <property type="match status" value="1"/>
</dbReference>
<proteinExistence type="predicted"/>
<dbReference type="InterPro" id="IPR019931">
    <property type="entry name" value="LPXTG_anchor"/>
</dbReference>
<comment type="caution">
    <text evidence="10">The sequence shown here is derived from an EMBL/GenBank/DDBJ whole genome shotgun (WGS) entry which is preliminary data.</text>
</comment>
<dbReference type="RefSeq" id="WP_185552224.1">
    <property type="nucleotide sequence ID" value="NZ_JAARYY010000012.1"/>
</dbReference>
<evidence type="ECO:0000313" key="11">
    <source>
        <dbReference type="Proteomes" id="UP000550367"/>
    </source>
</evidence>
<evidence type="ECO:0000256" key="7">
    <source>
        <dbReference type="SAM" id="SignalP"/>
    </source>
</evidence>
<feature type="transmembrane region" description="Helical" evidence="6">
    <location>
        <begin position="1166"/>
        <end position="1184"/>
    </location>
</feature>
<gene>
    <name evidence="10" type="ORF">HCB25_15755</name>
</gene>
<feature type="domain" description="Cadherin" evidence="8">
    <location>
        <begin position="745"/>
        <end position="889"/>
    </location>
</feature>
<keyword evidence="6" id="KW-0472">Membrane</keyword>
<feature type="domain" description="Gram-positive cocci surface proteins LPxTG" evidence="9">
    <location>
        <begin position="1158"/>
        <end position="1188"/>
    </location>
</feature>